<comment type="caution">
    <text evidence="2">The sequence shown here is derived from an EMBL/GenBank/DDBJ whole genome shotgun (WGS) entry which is preliminary data.</text>
</comment>
<feature type="region of interest" description="Disordered" evidence="1">
    <location>
        <begin position="952"/>
        <end position="1107"/>
    </location>
</feature>
<feature type="compositionally biased region" description="Low complexity" evidence="1">
    <location>
        <begin position="965"/>
        <end position="981"/>
    </location>
</feature>
<accession>A0A9Q3DBC3</accession>
<feature type="compositionally biased region" description="Basic and acidic residues" evidence="1">
    <location>
        <begin position="1070"/>
        <end position="1086"/>
    </location>
</feature>
<feature type="compositionally biased region" description="Polar residues" evidence="1">
    <location>
        <begin position="983"/>
        <end position="997"/>
    </location>
</feature>
<dbReference type="Proteomes" id="UP000765509">
    <property type="component" value="Unassembled WGS sequence"/>
</dbReference>
<dbReference type="AlphaFoldDB" id="A0A9Q3DBC3"/>
<feature type="region of interest" description="Disordered" evidence="1">
    <location>
        <begin position="412"/>
        <end position="432"/>
    </location>
</feature>
<organism evidence="2 3">
    <name type="scientific">Austropuccinia psidii MF-1</name>
    <dbReference type="NCBI Taxonomy" id="1389203"/>
    <lineage>
        <taxon>Eukaryota</taxon>
        <taxon>Fungi</taxon>
        <taxon>Dikarya</taxon>
        <taxon>Basidiomycota</taxon>
        <taxon>Pucciniomycotina</taxon>
        <taxon>Pucciniomycetes</taxon>
        <taxon>Pucciniales</taxon>
        <taxon>Sphaerophragmiaceae</taxon>
        <taxon>Austropuccinia</taxon>
    </lineage>
</organism>
<evidence type="ECO:0000256" key="1">
    <source>
        <dbReference type="SAM" id="MobiDB-lite"/>
    </source>
</evidence>
<reference evidence="2" key="1">
    <citation type="submission" date="2021-03" db="EMBL/GenBank/DDBJ databases">
        <title>Draft genome sequence of rust myrtle Austropuccinia psidii MF-1, a brazilian biotype.</title>
        <authorList>
            <person name="Quecine M.C."/>
            <person name="Pachon D.M.R."/>
            <person name="Bonatelli M.L."/>
            <person name="Correr F.H."/>
            <person name="Franceschini L.M."/>
            <person name="Leite T.F."/>
            <person name="Margarido G.R.A."/>
            <person name="Almeida C.A."/>
            <person name="Ferrarezi J.A."/>
            <person name="Labate C.A."/>
        </authorList>
    </citation>
    <scope>NUCLEOTIDE SEQUENCE</scope>
    <source>
        <strain evidence="2">MF-1</strain>
    </source>
</reference>
<dbReference type="OrthoDB" id="2501104at2759"/>
<feature type="compositionally biased region" description="Polar residues" evidence="1">
    <location>
        <begin position="815"/>
        <end position="827"/>
    </location>
</feature>
<feature type="compositionally biased region" description="Low complexity" evidence="1">
    <location>
        <begin position="1037"/>
        <end position="1046"/>
    </location>
</feature>
<feature type="region of interest" description="Disordered" evidence="1">
    <location>
        <begin position="812"/>
        <end position="840"/>
    </location>
</feature>
<keyword evidence="3" id="KW-1185">Reference proteome</keyword>
<proteinExistence type="predicted"/>
<feature type="compositionally biased region" description="Basic and acidic residues" evidence="1">
    <location>
        <begin position="1095"/>
        <end position="1107"/>
    </location>
</feature>
<feature type="compositionally biased region" description="Basic residues" evidence="1">
    <location>
        <begin position="419"/>
        <end position="428"/>
    </location>
</feature>
<name>A0A9Q3DBC3_9BASI</name>
<protein>
    <submittedName>
        <fullName evidence="2">Uncharacterized protein</fullName>
    </submittedName>
</protein>
<gene>
    <name evidence="2" type="ORF">O181_040431</name>
</gene>
<evidence type="ECO:0000313" key="2">
    <source>
        <dbReference type="EMBL" id="MBW0500716.1"/>
    </source>
</evidence>
<feature type="region of interest" description="Disordered" evidence="1">
    <location>
        <begin position="542"/>
        <end position="564"/>
    </location>
</feature>
<dbReference type="EMBL" id="AVOT02015960">
    <property type="protein sequence ID" value="MBW0500716.1"/>
    <property type="molecule type" value="Genomic_DNA"/>
</dbReference>
<evidence type="ECO:0000313" key="3">
    <source>
        <dbReference type="Proteomes" id="UP000765509"/>
    </source>
</evidence>
<feature type="region of interest" description="Disordered" evidence="1">
    <location>
        <begin position="891"/>
        <end position="921"/>
    </location>
</feature>
<sequence length="1107" mass="127243">MLKFDDDQIDPSSEEDQFKFQDQYLNPNQDQFDHQFLNPSEYDDRFQYDDDQDLNRYQDHDQDWIEARNELKNLNLNSNFNSNSFIDDHHHHHHHTDYHYHHHHPTDYHHLNLPTNYHHHLDQFYHDDHDVEQEDQEALNNLNSFKSHLNQDQIKFKDNLNLATANPSKFYQDQLLNSSSSSTNSNSNLDLELDLDLNHLDSSYHLNHNLHLDNYSQTHSPTFNDHHLGSNSSSEFLPNLRSHVDQTLERSFDNLSIHPKNLSSDWNSSIPLRHHHHHPTNLHHHLNHLDHHQNHDPIHHQFDSQINPSLLEPINLHSQSSSLQNLSELSNLHSDSFNDLSTNSHSSNLSISNIPTNNHNSLFNSNIITSSSPSLLKNFIPTHHDYHDSLINHHHLTNQLNQIDQLNHQIHQSNQDQAHHRHHHHHHPQSSLDLHLNNSFYHLDHQHDLSHHSNLDAFDLQLDHHPLHSSHQSNPSNLQIQLDQINHQLAQIDRLKELDRNQDALNLLHPSFSFSNHHSSLIHPYYQQSRLLSNMRKYSDRNKSSTHLANLHHHPTTTTTTTPITNHHQDLYYRMISDHLPKHLPMFKDPYSFGSKSLLSNHLGNSISSSLENHSCQKSGFNIKNPFIDGIDYDYGFGHVGSLGLRSDHFELQLAYALDDLYLYELLLRSDHSINEIERQKRWNDRLNWEEESNHQNRLKTWKLMTEDQRWKLGLGHGSFWSSNLFGIPLSPKFGYKNSINFLNLNSISNSHLKSHYHLTSKLLSRYPMWNRGGLGLGRRISNWYHSPVHSKSKHLDHHQLKLGSEYHSKPSEILKSNPSNLSSSTTHHQKSKLDNKSHHHLSTLTPFKKTSLTSSGFKFSDSPSLRRRLSDLTSQSNRIHELKSDLIKSSLKNSSKTSSTNPISSSSSSSSSKSKSSPIPLSHSNLLLHLSSCSNQTPLQATLVNSNLKKPTAVKPTPIKPFDKSNSSSNLKTPSSTLKKPSNISHGSLTCTSSKNGPGPSPVDRNGAPSVVFNLEVKAIPPEKENDPPLIPRPPSRTSLRPSRSAMKTPPIEVQARTLQHSIPVSLDDESRLESITKINTDRNRSTPAPPTENDDHTTPIERSTN</sequence>